<dbReference type="Pfam" id="PF13356">
    <property type="entry name" value="Arm-DNA-bind_3"/>
    <property type="match status" value="1"/>
</dbReference>
<evidence type="ECO:0000259" key="5">
    <source>
        <dbReference type="PROSITE" id="PS51898"/>
    </source>
</evidence>
<dbReference type="AlphaFoldDB" id="A0A1I4XRH0"/>
<feature type="domain" description="Tyr recombinase" evidence="5">
    <location>
        <begin position="215"/>
        <end position="383"/>
    </location>
</feature>
<keyword evidence="7" id="KW-1185">Reference proteome</keyword>
<dbReference type="InterPro" id="IPR050808">
    <property type="entry name" value="Phage_Integrase"/>
</dbReference>
<dbReference type="GO" id="GO:0006310">
    <property type="term" value="P:DNA recombination"/>
    <property type="evidence" value="ECO:0007669"/>
    <property type="project" value="UniProtKB-KW"/>
</dbReference>
<dbReference type="InterPro" id="IPR025166">
    <property type="entry name" value="Integrase_DNA_bind_dom"/>
</dbReference>
<dbReference type="Gene3D" id="1.10.150.130">
    <property type="match status" value="1"/>
</dbReference>
<protein>
    <submittedName>
        <fullName evidence="6">Integrase</fullName>
    </submittedName>
</protein>
<dbReference type="GO" id="GO:0015074">
    <property type="term" value="P:DNA integration"/>
    <property type="evidence" value="ECO:0007669"/>
    <property type="project" value="UniProtKB-KW"/>
</dbReference>
<dbReference type="RefSeq" id="WP_092407462.1">
    <property type="nucleotide sequence ID" value="NZ_FOVF01000011.1"/>
</dbReference>
<dbReference type="GO" id="GO:0003677">
    <property type="term" value="F:DNA binding"/>
    <property type="evidence" value="ECO:0007669"/>
    <property type="project" value="UniProtKB-KW"/>
</dbReference>
<keyword evidence="2" id="KW-0229">DNA integration</keyword>
<comment type="similarity">
    <text evidence="1">Belongs to the 'phage' integrase family.</text>
</comment>
<name>A0A1I4XRH0_9GAMM</name>
<organism evidence="6 7">
    <name type="scientific">Dokdonella immobilis</name>
    <dbReference type="NCBI Taxonomy" id="578942"/>
    <lineage>
        <taxon>Bacteria</taxon>
        <taxon>Pseudomonadati</taxon>
        <taxon>Pseudomonadota</taxon>
        <taxon>Gammaproteobacteria</taxon>
        <taxon>Lysobacterales</taxon>
        <taxon>Rhodanobacteraceae</taxon>
        <taxon>Dokdonella</taxon>
    </lineage>
</organism>
<dbReference type="Pfam" id="PF00589">
    <property type="entry name" value="Phage_integrase"/>
    <property type="match status" value="1"/>
</dbReference>
<dbReference type="InterPro" id="IPR053876">
    <property type="entry name" value="Phage_int_M"/>
</dbReference>
<dbReference type="SUPFAM" id="SSF56349">
    <property type="entry name" value="DNA breaking-rejoining enzymes"/>
    <property type="match status" value="1"/>
</dbReference>
<dbReference type="InterPro" id="IPR011010">
    <property type="entry name" value="DNA_brk_join_enz"/>
</dbReference>
<dbReference type="InterPro" id="IPR002104">
    <property type="entry name" value="Integrase_catalytic"/>
</dbReference>
<accession>A0A1I4XRH0</accession>
<evidence type="ECO:0000313" key="7">
    <source>
        <dbReference type="Proteomes" id="UP000198575"/>
    </source>
</evidence>
<dbReference type="Gene3D" id="3.30.160.390">
    <property type="entry name" value="Integrase, DNA-binding domain"/>
    <property type="match status" value="1"/>
</dbReference>
<evidence type="ECO:0000256" key="1">
    <source>
        <dbReference type="ARBA" id="ARBA00008857"/>
    </source>
</evidence>
<keyword evidence="3" id="KW-0238">DNA-binding</keyword>
<dbReference type="InterPro" id="IPR038488">
    <property type="entry name" value="Integrase_DNA-bd_sf"/>
</dbReference>
<reference evidence="6 7" key="1">
    <citation type="submission" date="2016-10" db="EMBL/GenBank/DDBJ databases">
        <authorList>
            <person name="de Groot N.N."/>
        </authorList>
    </citation>
    <scope>NUCLEOTIDE SEQUENCE [LARGE SCALE GENOMIC DNA]</scope>
    <source>
        <strain evidence="6 7">CGMCC 1.7659</strain>
    </source>
</reference>
<sequence length="410" mass="46460">MVFGRKRLDPITIKTLKPGRHADGGNLYLLVKPDGRKTWLFRYRDRITGKPRDAGLGPLADVNLTLAREKAHAMRLQLLDGVDPLTAKKERKETERAERAKRVTFSWCLDRFLAMNEAEWRNEKHRGQWRSTMTTYAAPLIPMFVADIETAHVVAALEPIWTTKTETATRVRQRIETVLSWATANRYRQGENPARWKGHIDQILPKPGKLKNVRHHPAVPYLDMHAFIIDLRERSGLSARVLEWQILTAVRPGEATGTQWDEIDMDAAVWTIPGERMKAGITHRIPLSRPALDLLRSLPRVGSFVFPGGKPKAPLSLAAGLNLMRDLRPGFVPHGLRSSFRDWCANTGVNRDVAERCLAHVVKDKSEAAYQRSDMLEPRKRVMTAWAKFIETLPRTGNVTNITKSTAKAS</sequence>
<dbReference type="InterPro" id="IPR013762">
    <property type="entry name" value="Integrase-like_cat_sf"/>
</dbReference>
<evidence type="ECO:0000256" key="4">
    <source>
        <dbReference type="ARBA" id="ARBA00023172"/>
    </source>
</evidence>
<keyword evidence="4" id="KW-0233">DNA recombination</keyword>
<evidence type="ECO:0000313" key="6">
    <source>
        <dbReference type="EMBL" id="SFN28451.1"/>
    </source>
</evidence>
<dbReference type="PROSITE" id="PS51898">
    <property type="entry name" value="TYR_RECOMBINASE"/>
    <property type="match status" value="1"/>
</dbReference>
<dbReference type="PANTHER" id="PTHR30629">
    <property type="entry name" value="PROPHAGE INTEGRASE"/>
    <property type="match status" value="1"/>
</dbReference>
<dbReference type="Proteomes" id="UP000198575">
    <property type="component" value="Unassembled WGS sequence"/>
</dbReference>
<dbReference type="Gene3D" id="1.10.443.10">
    <property type="entry name" value="Intergrase catalytic core"/>
    <property type="match status" value="1"/>
</dbReference>
<proteinExistence type="inferred from homology"/>
<dbReference type="Pfam" id="PF22022">
    <property type="entry name" value="Phage_int_M"/>
    <property type="match status" value="1"/>
</dbReference>
<dbReference type="InterPro" id="IPR010998">
    <property type="entry name" value="Integrase_recombinase_N"/>
</dbReference>
<dbReference type="PANTHER" id="PTHR30629:SF2">
    <property type="entry name" value="PROPHAGE INTEGRASE INTS-RELATED"/>
    <property type="match status" value="1"/>
</dbReference>
<evidence type="ECO:0000256" key="2">
    <source>
        <dbReference type="ARBA" id="ARBA00022908"/>
    </source>
</evidence>
<dbReference type="CDD" id="cd00801">
    <property type="entry name" value="INT_P4_C"/>
    <property type="match status" value="1"/>
</dbReference>
<dbReference type="OrthoDB" id="9795573at2"/>
<dbReference type="EMBL" id="FOVF01000011">
    <property type="protein sequence ID" value="SFN28451.1"/>
    <property type="molecule type" value="Genomic_DNA"/>
</dbReference>
<evidence type="ECO:0000256" key="3">
    <source>
        <dbReference type="ARBA" id="ARBA00023125"/>
    </source>
</evidence>
<gene>
    <name evidence="6" type="ORF">SAMN05216289_11178</name>
</gene>